<gene>
    <name evidence="2" type="ORF">AVDCRST_MAG17-1296</name>
</gene>
<keyword evidence="1" id="KW-1133">Transmembrane helix</keyword>
<proteinExistence type="predicted"/>
<evidence type="ECO:0000313" key="2">
    <source>
        <dbReference type="EMBL" id="CAA9499767.1"/>
    </source>
</evidence>
<keyword evidence="1" id="KW-0472">Membrane</keyword>
<keyword evidence="1" id="KW-0812">Transmembrane</keyword>
<sequence>MSGLAELALGALTGWPYAIAISDPERARALGIRSRPRMRQWHLDLIALGGLTVLAGTAMPGLPNRVAWPLGIGAWTNAMAFGVLTAWPDLEDHPAYRAGVVGSFAATSAGFVGLAAEGMRRRRRG</sequence>
<evidence type="ECO:0000256" key="1">
    <source>
        <dbReference type="SAM" id="Phobius"/>
    </source>
</evidence>
<dbReference type="AlphaFoldDB" id="A0A6J4SIY9"/>
<dbReference type="EMBL" id="CADCVV010000095">
    <property type="protein sequence ID" value="CAA9499767.1"/>
    <property type="molecule type" value="Genomic_DNA"/>
</dbReference>
<organism evidence="2">
    <name type="scientific">uncultured Solirubrobacterales bacterium</name>
    <dbReference type="NCBI Taxonomy" id="768556"/>
    <lineage>
        <taxon>Bacteria</taxon>
        <taxon>Bacillati</taxon>
        <taxon>Actinomycetota</taxon>
        <taxon>Thermoleophilia</taxon>
        <taxon>Solirubrobacterales</taxon>
        <taxon>environmental samples</taxon>
    </lineage>
</organism>
<name>A0A6J4SIY9_9ACTN</name>
<protein>
    <submittedName>
        <fullName evidence="2">Uncharacterized protein</fullName>
    </submittedName>
</protein>
<reference evidence="2" key="1">
    <citation type="submission" date="2020-02" db="EMBL/GenBank/DDBJ databases">
        <authorList>
            <person name="Meier V. D."/>
        </authorList>
    </citation>
    <scope>NUCLEOTIDE SEQUENCE</scope>
    <source>
        <strain evidence="2">AVDCRST_MAG17</strain>
    </source>
</reference>
<accession>A0A6J4SIY9</accession>
<feature type="transmembrane region" description="Helical" evidence="1">
    <location>
        <begin position="94"/>
        <end position="116"/>
    </location>
</feature>
<feature type="transmembrane region" description="Helical" evidence="1">
    <location>
        <begin position="40"/>
        <end position="59"/>
    </location>
</feature>